<dbReference type="RefSeq" id="WP_113892430.1">
    <property type="nucleotide sequence ID" value="NZ_JANJGA010000002.1"/>
</dbReference>
<dbReference type="Proteomes" id="UP000252669">
    <property type="component" value="Unassembled WGS sequence"/>
</dbReference>
<evidence type="ECO:0000313" key="1">
    <source>
        <dbReference type="EMBL" id="RBQ30212.1"/>
    </source>
</evidence>
<evidence type="ECO:0000313" key="2">
    <source>
        <dbReference type="Proteomes" id="UP000252669"/>
    </source>
</evidence>
<dbReference type="AlphaFoldDB" id="A0A366MXS1"/>
<accession>A0A366MXS1</accession>
<organism evidence="1 2">
    <name type="scientific">Aliarcobacter vitoriensis</name>
    <dbReference type="NCBI Taxonomy" id="2011099"/>
    <lineage>
        <taxon>Bacteria</taxon>
        <taxon>Pseudomonadati</taxon>
        <taxon>Campylobacterota</taxon>
        <taxon>Epsilonproteobacteria</taxon>
        <taxon>Campylobacterales</taxon>
        <taxon>Arcobacteraceae</taxon>
        <taxon>Aliarcobacter</taxon>
    </lineage>
</organism>
<comment type="caution">
    <text evidence="1">The sequence shown here is derived from an EMBL/GenBank/DDBJ whole genome shotgun (WGS) entry which is preliminary data.</text>
</comment>
<name>A0A366MXS1_9BACT</name>
<protein>
    <submittedName>
        <fullName evidence="1">Uncharacterized protein</fullName>
    </submittedName>
</protein>
<keyword evidence="2" id="KW-1185">Reference proteome</keyword>
<proteinExistence type="predicted"/>
<dbReference type="EMBL" id="PDKB01000001">
    <property type="protein sequence ID" value="RBQ30212.1"/>
    <property type="molecule type" value="Genomic_DNA"/>
</dbReference>
<gene>
    <name evidence="1" type="ORF">CRU91_00790</name>
</gene>
<dbReference type="OrthoDB" id="5347613at2"/>
<sequence length="195" mass="23280">MTNEELFQARTNPDFLKYLEEARLNSIKSKNIALMYETLDSMLVLDLDEDKVNELYQTILKTAFDNVEKIIEKKVKLSLEEDNFFYTRALYEHAIEKWTNENLKGAKDLFFVISNITDDEILQKSLNVLLIFLSKDTDFDTFYDKYVFSDSTIEDEKYGYFITSFNFDKDDFLKQNSEILEQEYKNLQYLIMEKK</sequence>
<reference evidence="1 2" key="1">
    <citation type="submission" date="2017-10" db="EMBL/GenBank/DDBJ databases">
        <title>Genomics of the genus Arcobacter.</title>
        <authorList>
            <person name="Perez-Cataluna A."/>
            <person name="Figueras M.J."/>
        </authorList>
    </citation>
    <scope>NUCLEOTIDE SEQUENCE [LARGE SCALE GENOMIC DNA]</scope>
    <source>
        <strain evidence="1 2">CECT 9230</strain>
    </source>
</reference>